<proteinExistence type="predicted"/>
<dbReference type="PANTHER" id="PTHR47027:SF20">
    <property type="entry name" value="REVERSE TRANSCRIPTASE-LIKE PROTEIN WITH RNA-DIRECTED DNA POLYMERASE DOMAIN"/>
    <property type="match status" value="1"/>
</dbReference>
<sequence length="166" mass="18946">MAADFDKACGKIGLRLNLTKTMLMKDGLVSYAPLTLNRTNISECSSYAYPAREINMTNDLALRLSRRKQSTWRAFKSIEDVVKRTESTRFRALLFESTVSPAPTYASETWSLRKQDERSFSVIERTVERAMLGVSRFAQVRKGSEAPTYIVDEKPKMLFCTPNSRK</sequence>
<organism evidence="3">
    <name type="scientific">Angiostrongylus costaricensis</name>
    <name type="common">Nematode worm</name>
    <dbReference type="NCBI Taxonomy" id="334426"/>
    <lineage>
        <taxon>Eukaryota</taxon>
        <taxon>Metazoa</taxon>
        <taxon>Ecdysozoa</taxon>
        <taxon>Nematoda</taxon>
        <taxon>Chromadorea</taxon>
        <taxon>Rhabditida</taxon>
        <taxon>Rhabditina</taxon>
        <taxon>Rhabditomorpha</taxon>
        <taxon>Strongyloidea</taxon>
        <taxon>Metastrongylidae</taxon>
        <taxon>Angiostrongylus</taxon>
    </lineage>
</organism>
<protein>
    <submittedName>
        <fullName evidence="3">Reverse transcriptase domain-containing protein</fullName>
    </submittedName>
</protein>
<name>A0A0R3PHM3_ANGCS</name>
<dbReference type="OrthoDB" id="8063258at2759"/>
<evidence type="ECO:0000313" key="2">
    <source>
        <dbReference type="Proteomes" id="UP000267027"/>
    </source>
</evidence>
<reference evidence="3" key="1">
    <citation type="submission" date="2017-02" db="UniProtKB">
        <authorList>
            <consortium name="WormBaseParasite"/>
        </authorList>
    </citation>
    <scope>IDENTIFICATION</scope>
</reference>
<dbReference type="AlphaFoldDB" id="A0A0R3PHM3"/>
<dbReference type="EMBL" id="UYYA01001491">
    <property type="protein sequence ID" value="VDM55436.1"/>
    <property type="molecule type" value="Genomic_DNA"/>
</dbReference>
<dbReference type="PANTHER" id="PTHR47027">
    <property type="entry name" value="REVERSE TRANSCRIPTASE DOMAIN-CONTAINING PROTEIN"/>
    <property type="match status" value="1"/>
</dbReference>
<gene>
    <name evidence="1" type="ORF">ACOC_LOCUS3851</name>
</gene>
<dbReference type="Proteomes" id="UP000267027">
    <property type="component" value="Unassembled WGS sequence"/>
</dbReference>
<keyword evidence="2" id="KW-1185">Reference proteome</keyword>
<reference evidence="1 2" key="2">
    <citation type="submission" date="2018-11" db="EMBL/GenBank/DDBJ databases">
        <authorList>
            <consortium name="Pathogen Informatics"/>
        </authorList>
    </citation>
    <scope>NUCLEOTIDE SEQUENCE [LARGE SCALE GENOMIC DNA]</scope>
    <source>
        <strain evidence="1 2">Costa Rica</strain>
    </source>
</reference>
<evidence type="ECO:0000313" key="1">
    <source>
        <dbReference type="EMBL" id="VDM55436.1"/>
    </source>
</evidence>
<accession>A0A0R3PHM3</accession>
<dbReference type="WBParaSite" id="ACOC_0000385001-mRNA-1">
    <property type="protein sequence ID" value="ACOC_0000385001-mRNA-1"/>
    <property type="gene ID" value="ACOC_0000385001"/>
</dbReference>
<evidence type="ECO:0000313" key="3">
    <source>
        <dbReference type="WBParaSite" id="ACOC_0000385001-mRNA-1"/>
    </source>
</evidence>